<keyword evidence="2" id="KW-1185">Reference proteome</keyword>
<dbReference type="EMBL" id="CP016020">
    <property type="protein sequence ID" value="APH04224.1"/>
    <property type="molecule type" value="Genomic_DNA"/>
</dbReference>
<dbReference type="AlphaFoldDB" id="A0A1L3MPR0"/>
<dbReference type="OrthoDB" id="2690797at2"/>
<name>A0A1L3MPR0_9BACI</name>
<dbReference type="Gene3D" id="3.30.420.40">
    <property type="match status" value="2"/>
</dbReference>
<reference evidence="1 2" key="1">
    <citation type="journal article" date="2016" name="Sci. Rep.">
        <title>Complete genome sequence and transcriptomic analysis of a novel marine strain Bacillus weihaiensis reveals the mechanism of brown algae degradation.</title>
        <authorList>
            <person name="Zhu Y."/>
            <person name="Chen P."/>
            <person name="Bao Y."/>
            <person name="Men Y."/>
            <person name="Zeng Y."/>
            <person name="Yang J."/>
            <person name="Sun J."/>
            <person name="Sun Y."/>
        </authorList>
    </citation>
    <scope>NUCLEOTIDE SEQUENCE [LARGE SCALE GENOMIC DNA]</scope>
    <source>
        <strain evidence="1 2">Alg07</strain>
    </source>
</reference>
<organism evidence="1 2">
    <name type="scientific">Bacillus weihaiensis</name>
    <dbReference type="NCBI Taxonomy" id="1547283"/>
    <lineage>
        <taxon>Bacteria</taxon>
        <taxon>Bacillati</taxon>
        <taxon>Bacillota</taxon>
        <taxon>Bacilli</taxon>
        <taxon>Bacillales</taxon>
        <taxon>Bacillaceae</taxon>
        <taxon>Bacillus</taxon>
    </lineage>
</organism>
<evidence type="ECO:0000313" key="1">
    <source>
        <dbReference type="EMBL" id="APH04224.1"/>
    </source>
</evidence>
<dbReference type="Proteomes" id="UP000181936">
    <property type="component" value="Chromosome"/>
</dbReference>
<evidence type="ECO:0000313" key="2">
    <source>
        <dbReference type="Proteomes" id="UP000181936"/>
    </source>
</evidence>
<dbReference type="KEGG" id="bwh:A9C19_05415"/>
<evidence type="ECO:0008006" key="3">
    <source>
        <dbReference type="Google" id="ProtNLM"/>
    </source>
</evidence>
<dbReference type="Pfam" id="PF11104">
    <property type="entry name" value="PilM_2"/>
    <property type="match status" value="1"/>
</dbReference>
<dbReference type="Gene3D" id="3.30.1490.300">
    <property type="match status" value="1"/>
</dbReference>
<accession>A0A1L3MPR0</accession>
<sequence length="332" mass="38702">MAFTLFRQNQADVSLYISNYSIQLLELKSTNPLIVNRFVESYLPEGVMMDGSIKDAEKLSMIIDQCLSDWGLKKKKVRFITPDSSVSVRKVKVPLELREDEIKGYLYLELGNTIHLPFEEPVFDFVLLDETESEKEILLFAAPEKVMKEYTALFDRVKLEANVADLSSLSTYRLLYERQHTTEKENTLLIEVKLDSINFSIFEQLKPIFTRHMQLDGLAAREWAYQLDQETQLYYQYELKNQEVLYVQFRDVVKEIEKIINFYRFTIHQGDRQITQVTLVGDNPYIDQLLTLVKDSIPSLPITHFADRIYTTKNMAVPSKFHTVLGLALKEV</sequence>
<dbReference type="STRING" id="1547283.A9C19_05415"/>
<gene>
    <name evidence="1" type="ORF">A9C19_05415</name>
</gene>
<dbReference type="RefSeq" id="WP_072579017.1">
    <property type="nucleotide sequence ID" value="NZ_CP016020.1"/>
</dbReference>
<dbReference type="InterPro" id="IPR005883">
    <property type="entry name" value="PilM"/>
</dbReference>
<dbReference type="PANTHER" id="PTHR32432">
    <property type="entry name" value="CELL DIVISION PROTEIN FTSA-RELATED"/>
    <property type="match status" value="1"/>
</dbReference>
<dbReference type="PANTHER" id="PTHR32432:SF3">
    <property type="entry name" value="ETHANOLAMINE UTILIZATION PROTEIN EUTJ"/>
    <property type="match status" value="1"/>
</dbReference>
<dbReference type="InterPro" id="IPR050696">
    <property type="entry name" value="FtsA/MreB"/>
</dbReference>
<proteinExistence type="predicted"/>
<protein>
    <recommendedName>
        <fullName evidence="3">Pilus assembly protein PilM</fullName>
    </recommendedName>
</protein>